<evidence type="ECO:0000256" key="2">
    <source>
        <dbReference type="ARBA" id="ARBA00022450"/>
    </source>
</evidence>
<evidence type="ECO:0000259" key="4">
    <source>
        <dbReference type="PROSITE" id="PS50075"/>
    </source>
</evidence>
<sequence>YVAPQSELEQQIAAIWADVLKLERVGLGDNFFELGGHSLLAVQVISRVRQSLGVELQLRALFETSSLADFARLAAQGEQACSSVIGRVSREQPLALSYAQQRQWFLWQWAPHSATYNIPAALKLAGALDIAALQQAFGALIERHETLRTTFRLDDEQAVQVIHGPMPFELVVEEQAYADEAAVRAWVETEAGKPFDLEQGPLLRAGLLRLAADQHVLVLTLHHIVADGWSMPLLVDELVQLYAGYSQGQVPQLPALPIQYADFAVWQRNWMEAGEQARQLAYWTGHLGDEQTVLELPLDHP</sequence>
<dbReference type="GO" id="GO:0031177">
    <property type="term" value="F:phosphopantetheine binding"/>
    <property type="evidence" value="ECO:0007669"/>
    <property type="project" value="InterPro"/>
</dbReference>
<name>A0A9X4I3P1_9PSED</name>
<organism evidence="5 6">
    <name type="scientific">Pseudomonas asiatica</name>
    <dbReference type="NCBI Taxonomy" id="2219225"/>
    <lineage>
        <taxon>Bacteria</taxon>
        <taxon>Pseudomonadati</taxon>
        <taxon>Pseudomonadota</taxon>
        <taxon>Gammaproteobacteria</taxon>
        <taxon>Pseudomonadales</taxon>
        <taxon>Pseudomonadaceae</taxon>
        <taxon>Pseudomonas</taxon>
    </lineage>
</organism>
<dbReference type="InterPro" id="IPR001242">
    <property type="entry name" value="Condensation_dom"/>
</dbReference>
<dbReference type="Gene3D" id="3.30.559.10">
    <property type="entry name" value="Chloramphenicol acetyltransferase-like domain"/>
    <property type="match status" value="1"/>
</dbReference>
<dbReference type="PANTHER" id="PTHR45398">
    <property type="match status" value="1"/>
</dbReference>
<dbReference type="InterPro" id="IPR006162">
    <property type="entry name" value="Ppantetheine_attach_site"/>
</dbReference>
<dbReference type="Proteomes" id="UP001150728">
    <property type="component" value="Unassembled WGS sequence"/>
</dbReference>
<evidence type="ECO:0000256" key="3">
    <source>
        <dbReference type="ARBA" id="ARBA00022553"/>
    </source>
</evidence>
<dbReference type="PANTHER" id="PTHR45398:SF1">
    <property type="entry name" value="ENZYME, PUTATIVE (JCVI)-RELATED"/>
    <property type="match status" value="1"/>
</dbReference>
<evidence type="ECO:0000313" key="6">
    <source>
        <dbReference type="Proteomes" id="UP001150728"/>
    </source>
</evidence>
<dbReference type="Pfam" id="PF00668">
    <property type="entry name" value="Condensation"/>
    <property type="match status" value="1"/>
</dbReference>
<dbReference type="InterPro" id="IPR020806">
    <property type="entry name" value="PKS_PP-bd"/>
</dbReference>
<reference evidence="5" key="1">
    <citation type="submission" date="2022-07" db="EMBL/GenBank/DDBJ databases">
        <title>Multi-strain Analysis of Pseudomonas putida Reveals Metabolic and Genetic Diversity.</title>
        <authorList>
            <person name="Monk J.M."/>
        </authorList>
    </citation>
    <scope>NUCLEOTIDE SEQUENCE</scope>
    <source>
        <strain evidence="5">17633</strain>
    </source>
</reference>
<dbReference type="FunFam" id="1.10.1200.10:FF:000005">
    <property type="entry name" value="Nonribosomal peptide synthetase 1"/>
    <property type="match status" value="1"/>
</dbReference>
<feature type="non-terminal residue" evidence="5">
    <location>
        <position position="301"/>
    </location>
</feature>
<dbReference type="PROSITE" id="PS50075">
    <property type="entry name" value="CARRIER"/>
    <property type="match status" value="1"/>
</dbReference>
<dbReference type="SUPFAM" id="SSF47336">
    <property type="entry name" value="ACP-like"/>
    <property type="match status" value="1"/>
</dbReference>
<dbReference type="SUPFAM" id="SSF52777">
    <property type="entry name" value="CoA-dependent acyltransferases"/>
    <property type="match status" value="1"/>
</dbReference>
<dbReference type="Gene3D" id="1.10.1200.10">
    <property type="entry name" value="ACP-like"/>
    <property type="match status" value="1"/>
</dbReference>
<feature type="non-terminal residue" evidence="5">
    <location>
        <position position="1"/>
    </location>
</feature>
<protein>
    <submittedName>
        <fullName evidence="5">Condensation domain-containing protein</fullName>
    </submittedName>
</protein>
<evidence type="ECO:0000256" key="1">
    <source>
        <dbReference type="ARBA" id="ARBA00001957"/>
    </source>
</evidence>
<dbReference type="RefSeq" id="WP_274121258.1">
    <property type="nucleotide sequence ID" value="NZ_JANIAM010000098.1"/>
</dbReference>
<dbReference type="GO" id="GO:0003824">
    <property type="term" value="F:catalytic activity"/>
    <property type="evidence" value="ECO:0007669"/>
    <property type="project" value="InterPro"/>
</dbReference>
<dbReference type="Pfam" id="PF00550">
    <property type="entry name" value="PP-binding"/>
    <property type="match status" value="1"/>
</dbReference>
<dbReference type="SMART" id="SM00823">
    <property type="entry name" value="PKS_PP"/>
    <property type="match status" value="1"/>
</dbReference>
<dbReference type="AlphaFoldDB" id="A0A9X4I3P1"/>
<proteinExistence type="predicted"/>
<keyword evidence="3" id="KW-0597">Phosphoprotein</keyword>
<gene>
    <name evidence="5" type="ORF">NP554_30560</name>
</gene>
<dbReference type="Gene3D" id="3.30.559.30">
    <property type="entry name" value="Nonribosomal peptide synthetase, condensation domain"/>
    <property type="match status" value="1"/>
</dbReference>
<dbReference type="PROSITE" id="PS00012">
    <property type="entry name" value="PHOSPHOPANTETHEINE"/>
    <property type="match status" value="1"/>
</dbReference>
<dbReference type="InterPro" id="IPR023213">
    <property type="entry name" value="CAT-like_dom_sf"/>
</dbReference>
<dbReference type="InterPro" id="IPR009081">
    <property type="entry name" value="PP-bd_ACP"/>
</dbReference>
<dbReference type="CDD" id="cd19531">
    <property type="entry name" value="LCL_NRPS-like"/>
    <property type="match status" value="1"/>
</dbReference>
<accession>A0A9X4I3P1</accession>
<feature type="domain" description="Carrier" evidence="4">
    <location>
        <begin position="3"/>
        <end position="78"/>
    </location>
</feature>
<comment type="caution">
    <text evidence="5">The sequence shown here is derived from an EMBL/GenBank/DDBJ whole genome shotgun (WGS) entry which is preliminary data.</text>
</comment>
<dbReference type="InterPro" id="IPR036736">
    <property type="entry name" value="ACP-like_sf"/>
</dbReference>
<dbReference type="FunFam" id="3.30.559.10:FF:000012">
    <property type="entry name" value="Non-ribosomal peptide synthetase"/>
    <property type="match status" value="1"/>
</dbReference>
<comment type="cofactor">
    <cofactor evidence="1">
        <name>pantetheine 4'-phosphate</name>
        <dbReference type="ChEBI" id="CHEBI:47942"/>
    </cofactor>
</comment>
<keyword evidence="2" id="KW-0596">Phosphopantetheine</keyword>
<dbReference type="EMBL" id="JANIAM010000098">
    <property type="protein sequence ID" value="MDD2116124.1"/>
    <property type="molecule type" value="Genomic_DNA"/>
</dbReference>
<evidence type="ECO:0000313" key="5">
    <source>
        <dbReference type="EMBL" id="MDD2116124.1"/>
    </source>
</evidence>